<dbReference type="InterPro" id="IPR041988">
    <property type="entry name" value="Ribosomal_uL24_KOW"/>
</dbReference>
<dbReference type="GeneID" id="34619181"/>
<evidence type="ECO:0000256" key="4">
    <source>
        <dbReference type="ARBA" id="ARBA00022980"/>
    </source>
</evidence>
<comment type="function">
    <text evidence="1">One of two assembly initiator proteins, it binds directly to the 5'-end of the 23S rRNA, where it nucleates assembly of the 50S subunit.</text>
</comment>
<reference evidence="10" key="1">
    <citation type="submission" date="2025-08" db="UniProtKB">
        <authorList>
            <consortium name="RefSeq"/>
        </authorList>
    </citation>
    <scope>IDENTIFICATION</scope>
</reference>
<dbReference type="PANTHER" id="PTHR12903">
    <property type="entry name" value="MITOCHONDRIAL RIBOSOMAL PROTEIN L24"/>
    <property type="match status" value="1"/>
</dbReference>
<feature type="compositionally biased region" description="Low complexity" evidence="7">
    <location>
        <begin position="190"/>
        <end position="199"/>
    </location>
</feature>
<protein>
    <recommendedName>
        <fullName evidence="6">Large ribosomal subunit protein uL24c</fullName>
    </recommendedName>
</protein>
<dbReference type="AlphaFoldDB" id="A0A6P6RYR7"/>
<evidence type="ECO:0000256" key="1">
    <source>
        <dbReference type="ARBA" id="ARBA00004072"/>
    </source>
</evidence>
<sequence>MCIWGLGPAGASAAGALSWSHASLHRAARAAGATITATAAVSGAHTPQMGSLMQQRRGLKFVHPRNWILQWKLKPGDHVMVISGKWRGRTGKIIQTDKMRNAIAVEGVKERIIRDTEGREVQIAGLIHVSNAMILDPISEKPTRLALRRDDKGLPVRVSRRSGVVVPWPDASLVAADTSRGSVEYLRTAQQQQQQYRGRQQQRDMDTAAPGPKDTPKEKALERTYDYAKEVATMDAIRFMMSKYNRDVR</sequence>
<evidence type="ECO:0000256" key="2">
    <source>
        <dbReference type="ARBA" id="ARBA00010618"/>
    </source>
</evidence>
<organism evidence="9 10">
    <name type="scientific">Cyclospora cayetanensis</name>
    <dbReference type="NCBI Taxonomy" id="88456"/>
    <lineage>
        <taxon>Eukaryota</taxon>
        <taxon>Sar</taxon>
        <taxon>Alveolata</taxon>
        <taxon>Apicomplexa</taxon>
        <taxon>Conoidasida</taxon>
        <taxon>Coccidia</taxon>
        <taxon>Eucoccidiorida</taxon>
        <taxon>Eimeriorina</taxon>
        <taxon>Eimeriidae</taxon>
        <taxon>Cyclospora</taxon>
    </lineage>
</organism>
<evidence type="ECO:0000313" key="10">
    <source>
        <dbReference type="RefSeq" id="XP_026192260.1"/>
    </source>
</evidence>
<dbReference type="InterPro" id="IPR014722">
    <property type="entry name" value="Rib_uL2_dom2"/>
</dbReference>
<dbReference type="RefSeq" id="XP_026192260.1">
    <property type="nucleotide sequence ID" value="XM_026336475.1"/>
</dbReference>
<evidence type="ECO:0000259" key="8">
    <source>
        <dbReference type="SMART" id="SM00739"/>
    </source>
</evidence>
<accession>A0A6P6RYR7</accession>
<dbReference type="InterPro" id="IPR005824">
    <property type="entry name" value="KOW"/>
</dbReference>
<name>A0A6P6RYR7_9EIME</name>
<dbReference type="PROSITE" id="PS01108">
    <property type="entry name" value="RIBOSOMAL_L24"/>
    <property type="match status" value="1"/>
</dbReference>
<dbReference type="GO" id="GO:0003735">
    <property type="term" value="F:structural constituent of ribosome"/>
    <property type="evidence" value="ECO:0007669"/>
    <property type="project" value="InterPro"/>
</dbReference>
<dbReference type="InterPro" id="IPR005825">
    <property type="entry name" value="Ribosomal_uL24_CS"/>
</dbReference>
<dbReference type="Gene3D" id="2.30.30.30">
    <property type="match status" value="1"/>
</dbReference>
<evidence type="ECO:0000256" key="7">
    <source>
        <dbReference type="SAM" id="MobiDB-lite"/>
    </source>
</evidence>
<dbReference type="GO" id="GO:1990904">
    <property type="term" value="C:ribonucleoprotein complex"/>
    <property type="evidence" value="ECO:0007669"/>
    <property type="project" value="UniProtKB-KW"/>
</dbReference>
<keyword evidence="4 10" id="KW-0689">Ribosomal protein</keyword>
<dbReference type="Proteomes" id="UP000515125">
    <property type="component" value="Unplaced"/>
</dbReference>
<keyword evidence="9" id="KW-1185">Reference proteome</keyword>
<dbReference type="OrthoDB" id="359154at2759"/>
<dbReference type="GO" id="GO:0003723">
    <property type="term" value="F:RNA binding"/>
    <property type="evidence" value="ECO:0007669"/>
    <property type="project" value="InterPro"/>
</dbReference>
<dbReference type="CDD" id="cd06089">
    <property type="entry name" value="KOW_RPL26"/>
    <property type="match status" value="1"/>
</dbReference>
<comment type="similarity">
    <text evidence="2">Belongs to the universal ribosomal protein uL24 family.</text>
</comment>
<dbReference type="Pfam" id="PF17136">
    <property type="entry name" value="ribosomal_L24"/>
    <property type="match status" value="1"/>
</dbReference>
<dbReference type="SMART" id="SM00739">
    <property type="entry name" value="KOW"/>
    <property type="match status" value="1"/>
</dbReference>
<dbReference type="Pfam" id="PF00467">
    <property type="entry name" value="KOW"/>
    <property type="match status" value="1"/>
</dbReference>
<feature type="region of interest" description="Disordered" evidence="7">
    <location>
        <begin position="187"/>
        <end position="220"/>
    </location>
</feature>
<proteinExistence type="inferred from homology"/>
<feature type="domain" description="KOW" evidence="8">
    <location>
        <begin position="72"/>
        <end position="99"/>
    </location>
</feature>
<evidence type="ECO:0000256" key="5">
    <source>
        <dbReference type="ARBA" id="ARBA00023274"/>
    </source>
</evidence>
<comment type="subunit">
    <text evidence="3">Part of the 50S ribosomal subunit.</text>
</comment>
<dbReference type="SUPFAM" id="SSF50104">
    <property type="entry name" value="Translation proteins SH3-like domain"/>
    <property type="match status" value="1"/>
</dbReference>
<dbReference type="GO" id="GO:0006412">
    <property type="term" value="P:translation"/>
    <property type="evidence" value="ECO:0007669"/>
    <property type="project" value="InterPro"/>
</dbReference>
<evidence type="ECO:0000256" key="3">
    <source>
        <dbReference type="ARBA" id="ARBA00011838"/>
    </source>
</evidence>
<dbReference type="InterPro" id="IPR003256">
    <property type="entry name" value="Ribosomal_uL24"/>
</dbReference>
<keyword evidence="5" id="KW-0687">Ribonucleoprotein</keyword>
<dbReference type="GO" id="GO:0005840">
    <property type="term" value="C:ribosome"/>
    <property type="evidence" value="ECO:0007669"/>
    <property type="project" value="UniProtKB-KW"/>
</dbReference>
<evidence type="ECO:0000313" key="9">
    <source>
        <dbReference type="Proteomes" id="UP000515125"/>
    </source>
</evidence>
<evidence type="ECO:0000256" key="6">
    <source>
        <dbReference type="ARBA" id="ARBA00035282"/>
    </source>
</evidence>
<dbReference type="InterPro" id="IPR057264">
    <property type="entry name" value="Ribosomal_uL24_C"/>
</dbReference>
<gene>
    <name evidence="10" type="primary">LOC34619181</name>
</gene>
<dbReference type="InterPro" id="IPR008991">
    <property type="entry name" value="Translation_prot_SH3-like_sf"/>
</dbReference>